<keyword evidence="4 8" id="KW-0547">Nucleotide-binding</keyword>
<feature type="binding site" evidence="8">
    <location>
        <position position="150"/>
    </location>
    <ligand>
        <name>ATP</name>
        <dbReference type="ChEBI" id="CHEBI:30616"/>
    </ligand>
</feature>
<keyword evidence="3 8" id="KW-0235">DNA replication</keyword>
<dbReference type="CDD" id="cd06571">
    <property type="entry name" value="Bac_DnaA_C"/>
    <property type="match status" value="1"/>
</dbReference>
<dbReference type="InterPro" id="IPR027417">
    <property type="entry name" value="P-loop_NTPase"/>
</dbReference>
<dbReference type="InterPro" id="IPR001957">
    <property type="entry name" value="Chromosome_initiator_DnaA"/>
</dbReference>
<dbReference type="SMART" id="SM00382">
    <property type="entry name" value="AAA"/>
    <property type="match status" value="1"/>
</dbReference>
<dbReference type="GO" id="GO:0006275">
    <property type="term" value="P:regulation of DNA replication"/>
    <property type="evidence" value="ECO:0007669"/>
    <property type="project" value="UniProtKB-UniRule"/>
</dbReference>
<dbReference type="PANTHER" id="PTHR30050">
    <property type="entry name" value="CHROMOSOMAL REPLICATION INITIATOR PROTEIN DNAA"/>
    <property type="match status" value="1"/>
</dbReference>
<dbReference type="Gene3D" id="3.30.300.180">
    <property type="match status" value="1"/>
</dbReference>
<dbReference type="SUPFAM" id="SSF52540">
    <property type="entry name" value="P-loop containing nucleoside triphosphate hydrolases"/>
    <property type="match status" value="1"/>
</dbReference>
<feature type="domain" description="AAA+ ATPase" evidence="12">
    <location>
        <begin position="135"/>
        <end position="263"/>
    </location>
</feature>
<accession>A0A1B1Y9T0</accession>
<dbReference type="CDD" id="cd00009">
    <property type="entry name" value="AAA"/>
    <property type="match status" value="1"/>
</dbReference>
<dbReference type="PANTHER" id="PTHR30050:SF2">
    <property type="entry name" value="CHROMOSOMAL REPLICATION INITIATOR PROTEIN DNAA"/>
    <property type="match status" value="1"/>
</dbReference>
<dbReference type="GO" id="GO:0005524">
    <property type="term" value="F:ATP binding"/>
    <property type="evidence" value="ECO:0007669"/>
    <property type="project" value="UniProtKB-UniRule"/>
</dbReference>
<dbReference type="EMBL" id="CP014672">
    <property type="protein sequence ID" value="ANW97532.1"/>
    <property type="molecule type" value="Genomic_DNA"/>
</dbReference>
<dbReference type="Pfam" id="PF08299">
    <property type="entry name" value="Bac_DnaA_C"/>
    <property type="match status" value="1"/>
</dbReference>
<dbReference type="Gene3D" id="1.10.1750.10">
    <property type="match status" value="1"/>
</dbReference>
<evidence type="ECO:0000256" key="11">
    <source>
        <dbReference type="RuleBase" id="RU004227"/>
    </source>
</evidence>
<feature type="region of interest" description="Domain IV, binds dsDNA" evidence="8">
    <location>
        <begin position="319"/>
        <end position="440"/>
    </location>
</feature>
<keyword evidence="6 8" id="KW-0446">Lipid-binding</keyword>
<comment type="similarity">
    <text evidence="1 8 11">Belongs to the DnaA family.</text>
</comment>
<dbReference type="SUPFAM" id="SSF48295">
    <property type="entry name" value="TrpR-like"/>
    <property type="match status" value="1"/>
</dbReference>
<comment type="caution">
    <text evidence="8">Lacks conserved residue(s) required for the propagation of feature annotation.</text>
</comment>
<dbReference type="InterPro" id="IPR003593">
    <property type="entry name" value="AAA+_ATPase"/>
</dbReference>
<dbReference type="FunFam" id="3.40.50.300:FF:000150">
    <property type="entry name" value="Chromosomal replication initiator protein DnaA"/>
    <property type="match status" value="1"/>
</dbReference>
<feature type="region of interest" description="Domain I, interacts with DnaA modulators" evidence="8">
    <location>
        <begin position="1"/>
        <end position="83"/>
    </location>
</feature>
<comment type="domain">
    <text evidence="8">Domain I is involved in oligomerization and binding regulators, domain II is flexibile and of varying length in different bacteria, domain III forms the AAA+ region, while domain IV binds dsDNA.</text>
</comment>
<evidence type="ECO:0000256" key="10">
    <source>
        <dbReference type="RuleBase" id="RU000577"/>
    </source>
</evidence>
<dbReference type="GO" id="GO:0003688">
    <property type="term" value="F:DNA replication origin binding"/>
    <property type="evidence" value="ECO:0007669"/>
    <property type="project" value="UniProtKB-UniRule"/>
</dbReference>
<evidence type="ECO:0000256" key="4">
    <source>
        <dbReference type="ARBA" id="ARBA00022741"/>
    </source>
</evidence>
<dbReference type="InterPro" id="IPR013317">
    <property type="entry name" value="DnaA_dom"/>
</dbReference>
<comment type="subcellular location">
    <subcellularLocation>
        <location evidence="8">Cytoplasm</location>
    </subcellularLocation>
</comment>
<comment type="subunit">
    <text evidence="8">Oligomerizes as a right-handed, spiral filament on DNA at oriC.</text>
</comment>
<evidence type="ECO:0000259" key="13">
    <source>
        <dbReference type="SMART" id="SM00760"/>
    </source>
</evidence>
<dbReference type="InterPro" id="IPR020591">
    <property type="entry name" value="Chromosome_initiator_DnaA-like"/>
</dbReference>
<dbReference type="Pfam" id="PF00308">
    <property type="entry name" value="Bac_DnaA"/>
    <property type="match status" value="1"/>
</dbReference>
<dbReference type="AlphaFoldDB" id="A0A1B1Y9T0"/>
<dbReference type="Proteomes" id="UP000092971">
    <property type="component" value="Chromosome"/>
</dbReference>
<dbReference type="NCBIfam" id="TIGR00362">
    <property type="entry name" value="DnaA"/>
    <property type="match status" value="1"/>
</dbReference>
<feature type="region of interest" description="Domain III, AAA+ region" evidence="8">
    <location>
        <begin position="102"/>
        <end position="318"/>
    </location>
</feature>
<dbReference type="Pfam" id="PF11638">
    <property type="entry name" value="DnaA_N"/>
    <property type="match status" value="1"/>
</dbReference>
<dbReference type="HAMAP" id="MF_00377">
    <property type="entry name" value="DnaA_bact"/>
    <property type="match status" value="1"/>
</dbReference>
<dbReference type="GO" id="GO:0005737">
    <property type="term" value="C:cytoplasm"/>
    <property type="evidence" value="ECO:0007669"/>
    <property type="project" value="UniProtKB-SubCell"/>
</dbReference>
<comment type="function">
    <text evidence="8 10">Plays an essential role in the initiation and regulation of chromosomal replication. ATP-DnaA binds to the origin of replication (oriC) to initiate formation of the DNA replication initiation complex once per cell cycle. Binds the DnaA box (a 9 base pair repeat at the origin) and separates the double-stranded (ds)DNA. Forms a right-handed helical filament on oriC DNA; dsDNA binds to the exterior of the filament while single-stranded (ss)DNA is stabiized in the filament's interior. The ATP-DnaA-oriC complex binds and stabilizes one strand of the AT-rich DNA unwinding element (DUE), permitting loading of DNA polymerase. After initiation quickly degrades to an ADP-DnaA complex that is not apt for DNA replication. Binds acidic phospholipids.</text>
</comment>
<evidence type="ECO:0000256" key="2">
    <source>
        <dbReference type="ARBA" id="ARBA00022490"/>
    </source>
</evidence>
<evidence type="ECO:0000256" key="8">
    <source>
        <dbReference type="HAMAP-Rule" id="MF_00377"/>
    </source>
</evidence>
<evidence type="ECO:0000313" key="14">
    <source>
        <dbReference type="EMBL" id="ANW97532.1"/>
    </source>
</evidence>
<dbReference type="InterPro" id="IPR038454">
    <property type="entry name" value="DnaA_N_sf"/>
</dbReference>
<dbReference type="InterPro" id="IPR010921">
    <property type="entry name" value="Trp_repressor/repl_initiator"/>
</dbReference>
<dbReference type="GO" id="GO:0005886">
    <property type="term" value="C:plasma membrane"/>
    <property type="evidence" value="ECO:0007669"/>
    <property type="project" value="TreeGrafter"/>
</dbReference>
<evidence type="ECO:0000259" key="12">
    <source>
        <dbReference type="SMART" id="SM00382"/>
    </source>
</evidence>
<evidence type="ECO:0000313" key="15">
    <source>
        <dbReference type="Proteomes" id="UP000092971"/>
    </source>
</evidence>
<keyword evidence="2 8" id="KW-0963">Cytoplasm</keyword>
<dbReference type="GO" id="GO:0008289">
    <property type="term" value="F:lipid binding"/>
    <property type="evidence" value="ECO:0007669"/>
    <property type="project" value="UniProtKB-KW"/>
</dbReference>
<organism evidence="14 15">
    <name type="scientific">Thermoclostridium stercorarium subsp. thermolacticum DSM 2910</name>
    <dbReference type="NCBI Taxonomy" id="1121336"/>
    <lineage>
        <taxon>Bacteria</taxon>
        <taxon>Bacillati</taxon>
        <taxon>Bacillota</taxon>
        <taxon>Clostridia</taxon>
        <taxon>Eubacteriales</taxon>
        <taxon>Oscillospiraceae</taxon>
        <taxon>Thermoclostridium</taxon>
    </lineage>
</organism>
<keyword evidence="5 8" id="KW-0067">ATP-binding</keyword>
<dbReference type="PROSITE" id="PS01008">
    <property type="entry name" value="DNAA"/>
    <property type="match status" value="1"/>
</dbReference>
<evidence type="ECO:0000256" key="6">
    <source>
        <dbReference type="ARBA" id="ARBA00023121"/>
    </source>
</evidence>
<evidence type="ECO:0000256" key="5">
    <source>
        <dbReference type="ARBA" id="ARBA00022840"/>
    </source>
</evidence>
<evidence type="ECO:0000256" key="1">
    <source>
        <dbReference type="ARBA" id="ARBA00006583"/>
    </source>
</evidence>
<keyword evidence="7 8" id="KW-0238">DNA-binding</keyword>
<dbReference type="SMART" id="SM00760">
    <property type="entry name" value="Bac_DnaA_C"/>
    <property type="match status" value="1"/>
</dbReference>
<evidence type="ECO:0000256" key="3">
    <source>
        <dbReference type="ARBA" id="ARBA00022705"/>
    </source>
</evidence>
<dbReference type="Gene3D" id="1.10.8.60">
    <property type="match status" value="1"/>
</dbReference>
<dbReference type="InterPro" id="IPR018312">
    <property type="entry name" value="Chromosome_initiator_DnaA_CS"/>
</dbReference>
<evidence type="ECO:0000256" key="9">
    <source>
        <dbReference type="NCBIfam" id="TIGR00362"/>
    </source>
</evidence>
<dbReference type="InterPro" id="IPR013159">
    <property type="entry name" value="DnaA_C"/>
</dbReference>
<dbReference type="GO" id="GO:0006270">
    <property type="term" value="P:DNA replication initiation"/>
    <property type="evidence" value="ECO:0007669"/>
    <property type="project" value="UniProtKB-UniRule"/>
</dbReference>
<name>A0A1B1Y9T0_THEST</name>
<reference evidence="14 15" key="1">
    <citation type="submission" date="2016-02" db="EMBL/GenBank/DDBJ databases">
        <title>Comparison of Clostridium stercorarium subspecies using comparative genomics and transcriptomics.</title>
        <authorList>
            <person name="Schellenberg J."/>
            <person name="Thallinger G."/>
            <person name="Levin D.B."/>
            <person name="Zhang X."/>
            <person name="Alvare G."/>
            <person name="Fristensky B."/>
            <person name="Sparling R."/>
        </authorList>
    </citation>
    <scope>NUCLEOTIDE SEQUENCE [LARGE SCALE GENOMIC DNA]</scope>
    <source>
        <strain evidence="14 15">DSM 2910</strain>
    </source>
</reference>
<dbReference type="PRINTS" id="PR00051">
    <property type="entry name" value="DNAA"/>
</dbReference>
<sequence length="440" mass="50440">MLSAQEIWSKVEKLLETELTRISLDTWIKTAKPLSMTQDTFTIEAPSEFNRDILKTRYIPLITNAIKTVTNKEYHIEVVVKDSYNSTYEQNSNEGSNYYSSLLNPKYTFDTFVRGSGNQFAHAGAVAVAECPAKRYNPFFIYGGVGLGKTHLMHAIGHYILEQNKNAKVLYVTSEKFTNELINSIKDDKNEEFRNKYRNIDVLLIDDIQFIVGKERTQEEFFHTFNALYEAQKQIIISSDKPPKEIATLEDRLRSRFEWGLIADIQAPDFETRIAILKKKAQMEKFEVPDDVMAYIAENIVSNIRELEGALNRVVAYASLTNSPLTVDLAKECLKQLISNNKTKEINPSVIIKTVSRYFDINPESIVGKKRSRDVSYPRQIAMYLCRELTDLSLPKIGQAFGGRDHTTVLHAYEKVLEDIERNSEIRRAVMEMKKNITGT</sequence>
<proteinExistence type="inferred from homology"/>
<dbReference type="Gene3D" id="3.40.50.300">
    <property type="entry name" value="P-loop containing nucleotide triphosphate hydrolases"/>
    <property type="match status" value="1"/>
</dbReference>
<dbReference type="OrthoDB" id="9807019at2"/>
<feature type="binding site" evidence="8">
    <location>
        <position position="146"/>
    </location>
    <ligand>
        <name>ATP</name>
        <dbReference type="ChEBI" id="CHEBI:30616"/>
    </ligand>
</feature>
<gene>
    <name evidence="8" type="primary">dnaA</name>
    <name evidence="14" type="ORF">CSTERTH_00005</name>
</gene>
<protein>
    <recommendedName>
        <fullName evidence="8 9">Chromosomal replication initiator protein DnaA</fullName>
    </recommendedName>
</protein>
<evidence type="ECO:0000256" key="7">
    <source>
        <dbReference type="ARBA" id="ARBA00023125"/>
    </source>
</evidence>
<feature type="binding site" evidence="8">
    <location>
        <position position="149"/>
    </location>
    <ligand>
        <name>ATP</name>
        <dbReference type="ChEBI" id="CHEBI:30616"/>
    </ligand>
</feature>
<feature type="domain" description="Chromosomal replication initiator DnaA C-terminal" evidence="13">
    <location>
        <begin position="347"/>
        <end position="416"/>
    </location>
</feature>
<dbReference type="NCBIfam" id="NF010686">
    <property type="entry name" value="PRK14086.1"/>
    <property type="match status" value="1"/>
</dbReference>
<dbReference type="InterPro" id="IPR024633">
    <property type="entry name" value="DnaA_N_dom"/>
</dbReference>
<dbReference type="FunFam" id="1.10.8.60:FF:000003">
    <property type="entry name" value="Chromosomal replication initiator protein DnaA"/>
    <property type="match status" value="1"/>
</dbReference>
<feature type="binding site" evidence="8">
    <location>
        <position position="148"/>
    </location>
    <ligand>
        <name>ATP</name>
        <dbReference type="ChEBI" id="CHEBI:30616"/>
    </ligand>
</feature>
<dbReference type="RefSeq" id="WP_065820433.1">
    <property type="nucleotide sequence ID" value="NZ_CP014672.1"/>
</dbReference>